<evidence type="ECO:0000259" key="2">
    <source>
        <dbReference type="Pfam" id="PF26223"/>
    </source>
</evidence>
<keyword evidence="1" id="KW-1133">Transmembrane helix</keyword>
<keyword evidence="4" id="KW-1185">Reference proteome</keyword>
<dbReference type="Proteomes" id="UP000243250">
    <property type="component" value="Unassembled WGS sequence"/>
</dbReference>
<dbReference type="Pfam" id="PF26223">
    <property type="entry name" value="DUF8049"/>
    <property type="match status" value="1"/>
</dbReference>
<protein>
    <recommendedName>
        <fullName evidence="2">DUF8049 domain-containing protein</fullName>
    </recommendedName>
</protein>
<gene>
    <name evidence="3" type="ORF">SAMN04488124_3509</name>
</gene>
<keyword evidence="1" id="KW-0472">Membrane</keyword>
<name>A0A1I6IQG1_9EURY</name>
<proteinExistence type="predicted"/>
<feature type="transmembrane region" description="Helical" evidence="1">
    <location>
        <begin position="40"/>
        <end position="57"/>
    </location>
</feature>
<dbReference type="InterPro" id="IPR058362">
    <property type="entry name" value="DUF8049"/>
</dbReference>
<evidence type="ECO:0000313" key="4">
    <source>
        <dbReference type="Proteomes" id="UP000243250"/>
    </source>
</evidence>
<evidence type="ECO:0000313" key="3">
    <source>
        <dbReference type="EMBL" id="SFR68974.1"/>
    </source>
</evidence>
<dbReference type="AlphaFoldDB" id="A0A1I6IQG1"/>
<sequence length="89" mass="9559">MSDDSTAELPVPDDLKLAAVAAACTVGLTLALEYGLSRDVSFLVRLVPLVPYFVYLFSRPVRSGKLDSVRNWSVLTVSVTLGVLVYAAV</sequence>
<organism evidence="3 4">
    <name type="scientific">Halogeometricum limi</name>
    <dbReference type="NCBI Taxonomy" id="555875"/>
    <lineage>
        <taxon>Archaea</taxon>
        <taxon>Methanobacteriati</taxon>
        <taxon>Methanobacteriota</taxon>
        <taxon>Stenosarchaea group</taxon>
        <taxon>Halobacteria</taxon>
        <taxon>Halobacteriales</taxon>
        <taxon>Haloferacaceae</taxon>
        <taxon>Halogeometricum</taxon>
    </lineage>
</organism>
<evidence type="ECO:0000256" key="1">
    <source>
        <dbReference type="SAM" id="Phobius"/>
    </source>
</evidence>
<feature type="domain" description="DUF8049" evidence="2">
    <location>
        <begin position="10"/>
        <end position="89"/>
    </location>
</feature>
<accession>A0A1I6IQG1</accession>
<keyword evidence="1" id="KW-0812">Transmembrane</keyword>
<feature type="transmembrane region" description="Helical" evidence="1">
    <location>
        <begin position="69"/>
        <end position="88"/>
    </location>
</feature>
<reference evidence="4" key="1">
    <citation type="submission" date="2016-10" db="EMBL/GenBank/DDBJ databases">
        <authorList>
            <person name="Varghese N."/>
            <person name="Submissions S."/>
        </authorList>
    </citation>
    <scope>NUCLEOTIDE SEQUENCE [LARGE SCALE GENOMIC DNA]</scope>
    <source>
        <strain evidence="4">CGMCC 1.8711</strain>
    </source>
</reference>
<dbReference type="OrthoDB" id="287408at2157"/>
<dbReference type="EMBL" id="FOYS01000007">
    <property type="protein sequence ID" value="SFR68974.1"/>
    <property type="molecule type" value="Genomic_DNA"/>
</dbReference>
<dbReference type="RefSeq" id="WP_089883344.1">
    <property type="nucleotide sequence ID" value="NZ_FOYS01000007.1"/>
</dbReference>